<dbReference type="Pfam" id="PF13962">
    <property type="entry name" value="PGG"/>
    <property type="match status" value="1"/>
</dbReference>
<dbReference type="EMBL" id="JAJJMB010014829">
    <property type="protein sequence ID" value="KAI3857564.1"/>
    <property type="molecule type" value="Genomic_DNA"/>
</dbReference>
<dbReference type="PROSITE" id="PS50088">
    <property type="entry name" value="ANK_REPEAT"/>
    <property type="match status" value="1"/>
</dbReference>
<keyword evidence="2" id="KW-0472">Membrane</keyword>
<dbReference type="PROSITE" id="PS50297">
    <property type="entry name" value="ANK_REP_REGION"/>
    <property type="match status" value="1"/>
</dbReference>
<evidence type="ECO:0000313" key="6">
    <source>
        <dbReference type="Proteomes" id="UP001202328"/>
    </source>
</evidence>
<dbReference type="AlphaFoldDB" id="A0AAD4S2P8"/>
<dbReference type="InterPro" id="IPR026961">
    <property type="entry name" value="PGG_dom"/>
</dbReference>
<feature type="transmembrane region" description="Helical" evidence="2">
    <location>
        <begin position="817"/>
        <end position="845"/>
    </location>
</feature>
<protein>
    <recommendedName>
        <fullName evidence="7">PGG domain-containing protein</fullName>
    </recommendedName>
</protein>
<reference evidence="5" key="1">
    <citation type="submission" date="2022-04" db="EMBL/GenBank/DDBJ databases">
        <title>A functionally conserved STORR gene fusion in Papaver species that diverged 16.8 million years ago.</title>
        <authorList>
            <person name="Catania T."/>
        </authorList>
    </citation>
    <scope>NUCLEOTIDE SEQUENCE</scope>
    <source>
        <strain evidence="5">S-188037</strain>
    </source>
</reference>
<evidence type="ECO:0000259" key="4">
    <source>
        <dbReference type="Pfam" id="PF13962"/>
    </source>
</evidence>
<evidence type="ECO:0000259" key="3">
    <source>
        <dbReference type="Pfam" id="PF13961"/>
    </source>
</evidence>
<feature type="domain" description="DUF4219" evidence="3">
    <location>
        <begin position="192"/>
        <end position="214"/>
    </location>
</feature>
<name>A0AAD4S2P8_9MAGN</name>
<evidence type="ECO:0000313" key="5">
    <source>
        <dbReference type="EMBL" id="KAI3857564.1"/>
    </source>
</evidence>
<dbReference type="SUPFAM" id="SSF48403">
    <property type="entry name" value="Ankyrin repeat"/>
    <property type="match status" value="1"/>
</dbReference>
<dbReference type="Pfam" id="PF12796">
    <property type="entry name" value="Ank_2"/>
    <property type="match status" value="1"/>
</dbReference>
<evidence type="ECO:0008006" key="7">
    <source>
        <dbReference type="Google" id="ProtNLM"/>
    </source>
</evidence>
<evidence type="ECO:0000256" key="1">
    <source>
        <dbReference type="PROSITE-ProRule" id="PRU00023"/>
    </source>
</evidence>
<proteinExistence type="predicted"/>
<feature type="transmembrane region" description="Helical" evidence="2">
    <location>
        <begin position="857"/>
        <end position="883"/>
    </location>
</feature>
<dbReference type="Proteomes" id="UP001202328">
    <property type="component" value="Unassembled WGS sequence"/>
</dbReference>
<dbReference type="SMART" id="SM00248">
    <property type="entry name" value="ANK"/>
    <property type="match status" value="4"/>
</dbReference>
<dbReference type="GO" id="GO:0016020">
    <property type="term" value="C:membrane"/>
    <property type="evidence" value="ECO:0007669"/>
    <property type="project" value="TreeGrafter"/>
</dbReference>
<evidence type="ECO:0000256" key="2">
    <source>
        <dbReference type="SAM" id="Phobius"/>
    </source>
</evidence>
<keyword evidence="6" id="KW-1185">Reference proteome</keyword>
<keyword evidence="2" id="KW-1133">Transmembrane helix</keyword>
<dbReference type="InterPro" id="IPR002110">
    <property type="entry name" value="Ankyrin_rpt"/>
</dbReference>
<gene>
    <name evidence="5" type="ORF">MKW98_028828</name>
</gene>
<feature type="transmembrane region" description="Helical" evidence="2">
    <location>
        <begin position="889"/>
        <end position="918"/>
    </location>
</feature>
<feature type="repeat" description="ANK" evidence="1">
    <location>
        <begin position="433"/>
        <end position="455"/>
    </location>
</feature>
<dbReference type="InterPro" id="IPR036770">
    <property type="entry name" value="Ankyrin_rpt-contain_sf"/>
</dbReference>
<keyword evidence="1" id="KW-0040">ANK repeat</keyword>
<dbReference type="Pfam" id="PF13961">
    <property type="entry name" value="DUF4219"/>
    <property type="match status" value="1"/>
</dbReference>
<dbReference type="Gene3D" id="1.25.40.20">
    <property type="entry name" value="Ankyrin repeat-containing domain"/>
    <property type="match status" value="1"/>
</dbReference>
<dbReference type="PANTHER" id="PTHR24177:SF365">
    <property type="entry name" value="ANKYRIN REPEAT-CONTAINING PROTEIN NPR4-LIKE ISOFORM X1"/>
    <property type="match status" value="1"/>
</dbReference>
<keyword evidence="2" id="KW-0812">Transmembrane</keyword>
<accession>A0AAD4S2P8</accession>
<feature type="domain" description="PGG" evidence="4">
    <location>
        <begin position="768"/>
        <end position="881"/>
    </location>
</feature>
<dbReference type="PANTHER" id="PTHR24177">
    <property type="entry name" value="CASKIN"/>
    <property type="match status" value="1"/>
</dbReference>
<comment type="caution">
    <text evidence="5">The sequence shown here is derived from an EMBL/GenBank/DDBJ whole genome shotgun (WGS) entry which is preliminary data.</text>
</comment>
<sequence>MAAATTTNLDKFVISDELLTSNNYKSWEVVMRRNLEWHNCKEALEAIKKSCSAEMLPHIMYAEFARESLGLVQLQNFLVMIYISENYNKMLATAARASANSEDVPEVDKVLTRHLLLSKYLWTIVDGSDTVGSRSYKTKNHNALVTLRMSYAWCKLEDKLGAPIAASMAYSNEIIIENELLIVIVDYETFTTSSNYENWAFCMKNYLIVQGLWGFLEEPEISDCVKDEKALDAIKASCTPEMRAYVLYMDCAKHAWEKLATVAASIGYEVRIHGRHCERVRVAAKIREDLSKHSETDKVLTRSNYQIWEEYVTMLLGSRLLSDVVLQIWEEYASALRIIKEACALRIIKEACGRDMMPHIYRSKSPREALKSLGKACLMDQKDECMKYSRLLHAVQKNGFRERIQDRNGDIWRGAHKFFRDFPEALTAEITEDGSTALHVAVRLSRVDFVRELLKFMTTQQSELKTHQGNTVIAVAAGGNNIEIVQMLVKSNPRLLQIGNENHLHAVTIAAINGNEMIMRYLYPSTLKSTQWWGARAVASLLTSASRLDAFDIVQDLLSHFPADYALERDDYGTTLLSVLAEKPSAFPSGNQFGLGLHMGRDASAQPHKTLLKALKITVQHICSTLPNLNPHQLEESLIYEAIHRSTTHGIIEVFENLIDTNPYLEHYKDENDRGLFQIAIMARQDNIFRYISQMGPRNQSIALLDKLGNNALHCAGYWNPSSRLDKVHGPALRMQREIQWNMEERTGNETPADLFSLQHKSLAKEGEKWMKETAQACMIVTTLISTVMFAAAFTLPGGSDQSTGRPLSATTMPFKIFIVSDAVALFSSCTSVLMFFSILTSPYAQRDFLLSLPRKLILGLFTLLISIVTMMSAFAATLVIVLCGEASWVYIPVSMLASIPALLFGVLQLPLFVNILLSTYGSGIFHTKRIVLALLTGISYG</sequence>
<dbReference type="InterPro" id="IPR025314">
    <property type="entry name" value="DUF4219"/>
</dbReference>
<organism evidence="5 6">
    <name type="scientific">Papaver atlanticum</name>
    <dbReference type="NCBI Taxonomy" id="357466"/>
    <lineage>
        <taxon>Eukaryota</taxon>
        <taxon>Viridiplantae</taxon>
        <taxon>Streptophyta</taxon>
        <taxon>Embryophyta</taxon>
        <taxon>Tracheophyta</taxon>
        <taxon>Spermatophyta</taxon>
        <taxon>Magnoliopsida</taxon>
        <taxon>Ranunculales</taxon>
        <taxon>Papaveraceae</taxon>
        <taxon>Papaveroideae</taxon>
        <taxon>Papaver</taxon>
    </lineage>
</organism>